<evidence type="ECO:0000313" key="2">
    <source>
        <dbReference type="Proteomes" id="UP000237105"/>
    </source>
</evidence>
<name>A0A2P5DW77_PARAD</name>
<feature type="non-terminal residue" evidence="1">
    <location>
        <position position="1"/>
    </location>
</feature>
<protein>
    <submittedName>
        <fullName evidence="1">Uncharacterized protein</fullName>
    </submittedName>
</protein>
<dbReference type="EMBL" id="JXTB01000013">
    <property type="protein sequence ID" value="PON77547.1"/>
    <property type="molecule type" value="Genomic_DNA"/>
</dbReference>
<dbReference type="Proteomes" id="UP000237105">
    <property type="component" value="Unassembled WGS sequence"/>
</dbReference>
<dbReference type="AlphaFoldDB" id="A0A2P5DW77"/>
<accession>A0A2P5DW77</accession>
<evidence type="ECO:0000313" key="1">
    <source>
        <dbReference type="EMBL" id="PON77547.1"/>
    </source>
</evidence>
<comment type="caution">
    <text evidence="1">The sequence shown here is derived from an EMBL/GenBank/DDBJ whole genome shotgun (WGS) entry which is preliminary data.</text>
</comment>
<reference evidence="2" key="1">
    <citation type="submission" date="2016-06" db="EMBL/GenBank/DDBJ databases">
        <title>Parallel loss of symbiosis genes in relatives of nitrogen-fixing non-legume Parasponia.</title>
        <authorList>
            <person name="Van Velzen R."/>
            <person name="Holmer R."/>
            <person name="Bu F."/>
            <person name="Rutten L."/>
            <person name="Van Zeijl A."/>
            <person name="Liu W."/>
            <person name="Santuari L."/>
            <person name="Cao Q."/>
            <person name="Sharma T."/>
            <person name="Shen D."/>
            <person name="Roswanjaya Y."/>
            <person name="Wardhani T."/>
            <person name="Kalhor M.S."/>
            <person name="Jansen J."/>
            <person name="Van den Hoogen J."/>
            <person name="Gungor B."/>
            <person name="Hartog M."/>
            <person name="Hontelez J."/>
            <person name="Verver J."/>
            <person name="Yang W.-C."/>
            <person name="Schijlen E."/>
            <person name="Repin R."/>
            <person name="Schilthuizen M."/>
            <person name="Schranz E."/>
            <person name="Heidstra R."/>
            <person name="Miyata K."/>
            <person name="Fedorova E."/>
            <person name="Kohlen W."/>
            <person name="Bisseling T."/>
            <person name="Smit S."/>
            <person name="Geurts R."/>
        </authorList>
    </citation>
    <scope>NUCLEOTIDE SEQUENCE [LARGE SCALE GENOMIC DNA]</scope>
    <source>
        <strain evidence="2">cv. WU1-14</strain>
    </source>
</reference>
<keyword evidence="2" id="KW-1185">Reference proteome</keyword>
<proteinExistence type="predicted"/>
<sequence>RKLILRYTHKYRLGLWRPRAEPMKS</sequence>
<gene>
    <name evidence="1" type="ORF">PanWU01x14_027080</name>
</gene>
<organism evidence="1 2">
    <name type="scientific">Parasponia andersonii</name>
    <name type="common">Sponia andersonii</name>
    <dbReference type="NCBI Taxonomy" id="3476"/>
    <lineage>
        <taxon>Eukaryota</taxon>
        <taxon>Viridiplantae</taxon>
        <taxon>Streptophyta</taxon>
        <taxon>Embryophyta</taxon>
        <taxon>Tracheophyta</taxon>
        <taxon>Spermatophyta</taxon>
        <taxon>Magnoliopsida</taxon>
        <taxon>eudicotyledons</taxon>
        <taxon>Gunneridae</taxon>
        <taxon>Pentapetalae</taxon>
        <taxon>rosids</taxon>
        <taxon>fabids</taxon>
        <taxon>Rosales</taxon>
        <taxon>Cannabaceae</taxon>
        <taxon>Parasponia</taxon>
    </lineage>
</organism>